<evidence type="ECO:0000256" key="4">
    <source>
        <dbReference type="RuleBase" id="RU000363"/>
    </source>
</evidence>
<evidence type="ECO:0000256" key="3">
    <source>
        <dbReference type="ARBA" id="ARBA00023027"/>
    </source>
</evidence>
<dbReference type="Gene3D" id="3.40.50.720">
    <property type="entry name" value="NAD(P)-binding Rossmann-like Domain"/>
    <property type="match status" value="1"/>
</dbReference>
<protein>
    <submittedName>
        <fullName evidence="5">(+)-trans-carveol dehydrogenase</fullName>
    </submittedName>
</protein>
<evidence type="ECO:0000256" key="2">
    <source>
        <dbReference type="ARBA" id="ARBA00023002"/>
    </source>
</evidence>
<dbReference type="CDD" id="cd05233">
    <property type="entry name" value="SDR_c"/>
    <property type="match status" value="1"/>
</dbReference>
<name>A0A1H3QK61_9ACTN</name>
<dbReference type="PRINTS" id="PR00081">
    <property type="entry name" value="GDHRDH"/>
</dbReference>
<dbReference type="FunFam" id="3.40.50.720:FF:000084">
    <property type="entry name" value="Short-chain dehydrogenase reductase"/>
    <property type="match status" value="1"/>
</dbReference>
<dbReference type="PROSITE" id="PS00061">
    <property type="entry name" value="ADH_SHORT"/>
    <property type="match status" value="1"/>
</dbReference>
<evidence type="ECO:0000313" key="6">
    <source>
        <dbReference type="Proteomes" id="UP000198921"/>
    </source>
</evidence>
<dbReference type="Pfam" id="PF00106">
    <property type="entry name" value="adh_short"/>
    <property type="match status" value="1"/>
</dbReference>
<dbReference type="InterPro" id="IPR036291">
    <property type="entry name" value="NAD(P)-bd_dom_sf"/>
</dbReference>
<dbReference type="InterPro" id="IPR002347">
    <property type="entry name" value="SDR_fam"/>
</dbReference>
<reference evidence="6" key="1">
    <citation type="submission" date="2016-10" db="EMBL/GenBank/DDBJ databases">
        <authorList>
            <person name="Varghese N."/>
            <person name="Submissions S."/>
        </authorList>
    </citation>
    <scope>NUCLEOTIDE SEQUENCE [LARGE SCALE GENOMIC DNA]</scope>
    <source>
        <strain evidence="6">DSM 45422</strain>
    </source>
</reference>
<dbReference type="GO" id="GO:0016491">
    <property type="term" value="F:oxidoreductase activity"/>
    <property type="evidence" value="ECO:0007669"/>
    <property type="project" value="UniProtKB-KW"/>
</dbReference>
<dbReference type="NCBIfam" id="NF009467">
    <property type="entry name" value="PRK12826.1-3"/>
    <property type="match status" value="1"/>
</dbReference>
<dbReference type="SUPFAM" id="SSF51735">
    <property type="entry name" value="NAD(P)-binding Rossmann-fold domains"/>
    <property type="match status" value="1"/>
</dbReference>
<accession>A0A1H3QK61</accession>
<keyword evidence="2" id="KW-0560">Oxidoreductase</keyword>
<dbReference type="AlphaFoldDB" id="A0A1H3QK61"/>
<dbReference type="STRING" id="1137993.SAMN05660209_04782"/>
<dbReference type="NCBIfam" id="TIGR03971">
    <property type="entry name" value="SDR_subfam_1"/>
    <property type="match status" value="1"/>
</dbReference>
<dbReference type="PANTHER" id="PTHR24321">
    <property type="entry name" value="DEHYDROGENASES, SHORT CHAIN"/>
    <property type="match status" value="1"/>
</dbReference>
<proteinExistence type="inferred from homology"/>
<gene>
    <name evidence="5" type="ORF">SAMN05660209_04782</name>
</gene>
<keyword evidence="6" id="KW-1185">Reference proteome</keyword>
<keyword evidence="3" id="KW-0520">NAD</keyword>
<dbReference type="PRINTS" id="PR00080">
    <property type="entry name" value="SDRFAMILY"/>
</dbReference>
<dbReference type="PANTHER" id="PTHR24321:SF8">
    <property type="entry name" value="ESTRADIOL 17-BETA-DEHYDROGENASE 8-RELATED"/>
    <property type="match status" value="1"/>
</dbReference>
<evidence type="ECO:0000313" key="5">
    <source>
        <dbReference type="EMBL" id="SDZ13365.1"/>
    </source>
</evidence>
<evidence type="ECO:0000256" key="1">
    <source>
        <dbReference type="ARBA" id="ARBA00006484"/>
    </source>
</evidence>
<organism evidence="5 6">
    <name type="scientific">Geodermatophilus africanus</name>
    <dbReference type="NCBI Taxonomy" id="1137993"/>
    <lineage>
        <taxon>Bacteria</taxon>
        <taxon>Bacillati</taxon>
        <taxon>Actinomycetota</taxon>
        <taxon>Actinomycetes</taxon>
        <taxon>Geodermatophilales</taxon>
        <taxon>Geodermatophilaceae</taxon>
        <taxon>Geodermatophilus</taxon>
    </lineage>
</organism>
<comment type="similarity">
    <text evidence="1 4">Belongs to the short-chain dehydrogenases/reductases (SDR) family.</text>
</comment>
<dbReference type="Proteomes" id="UP000198921">
    <property type="component" value="Unassembled WGS sequence"/>
</dbReference>
<sequence length="293" mass="31065">MTGRLEGTVALITGGARGQGRAHAIRMAEEGADIVVTDLCEQLPFVPYAMGTREELDETLAEVEKRDRRCLAITADARDSAQMHDAIARTVNEFGRLDTLVVNHGIGLPHPVEEEASDEIFDAVVETNLTAVWRTVRAAIPHMKERGGAIIVTASAGGLVPLLGQPGYVAAKHGLIGLVKALAAELAPYWIRVNAVCPTCVATPMLHNQAIQTLFSGGKPDATVADIVFPAQAMNLLPVPWIEPEAVSHAMVYLASDEAKYVTGIALPIDAGMSNQPPGITPYIGQHLADAAS</sequence>
<dbReference type="InterPro" id="IPR020904">
    <property type="entry name" value="Sc_DH/Rdtase_CS"/>
</dbReference>
<dbReference type="EMBL" id="FNOT01000023">
    <property type="protein sequence ID" value="SDZ13365.1"/>
    <property type="molecule type" value="Genomic_DNA"/>
</dbReference>
<dbReference type="InterPro" id="IPR023985">
    <property type="entry name" value="SDR_subfam_1"/>
</dbReference>
<dbReference type="OrthoDB" id="5173603at2"/>
<dbReference type="RefSeq" id="WP_091161837.1">
    <property type="nucleotide sequence ID" value="NZ_FNOT01000023.1"/>
</dbReference>